<feature type="non-terminal residue" evidence="1">
    <location>
        <position position="69"/>
    </location>
</feature>
<dbReference type="Proteomes" id="UP001314170">
    <property type="component" value="Unassembled WGS sequence"/>
</dbReference>
<dbReference type="AlphaFoldDB" id="A0AAV1R7G4"/>
<name>A0AAV1R7G4_9ROSI</name>
<evidence type="ECO:0000313" key="2">
    <source>
        <dbReference type="Proteomes" id="UP001314170"/>
    </source>
</evidence>
<dbReference type="EMBL" id="CAWUPB010000905">
    <property type="protein sequence ID" value="CAK7328908.1"/>
    <property type="molecule type" value="Genomic_DNA"/>
</dbReference>
<proteinExistence type="predicted"/>
<comment type="caution">
    <text evidence="1">The sequence shown here is derived from an EMBL/GenBank/DDBJ whole genome shotgun (WGS) entry which is preliminary data.</text>
</comment>
<organism evidence="1 2">
    <name type="scientific">Dovyalis caffra</name>
    <dbReference type="NCBI Taxonomy" id="77055"/>
    <lineage>
        <taxon>Eukaryota</taxon>
        <taxon>Viridiplantae</taxon>
        <taxon>Streptophyta</taxon>
        <taxon>Embryophyta</taxon>
        <taxon>Tracheophyta</taxon>
        <taxon>Spermatophyta</taxon>
        <taxon>Magnoliopsida</taxon>
        <taxon>eudicotyledons</taxon>
        <taxon>Gunneridae</taxon>
        <taxon>Pentapetalae</taxon>
        <taxon>rosids</taxon>
        <taxon>fabids</taxon>
        <taxon>Malpighiales</taxon>
        <taxon>Salicaceae</taxon>
        <taxon>Flacourtieae</taxon>
        <taxon>Dovyalis</taxon>
    </lineage>
</organism>
<evidence type="ECO:0000313" key="1">
    <source>
        <dbReference type="EMBL" id="CAK7328908.1"/>
    </source>
</evidence>
<protein>
    <submittedName>
        <fullName evidence="1">Uncharacterized protein</fullName>
    </submittedName>
</protein>
<accession>A0AAV1R7G4</accession>
<keyword evidence="2" id="KW-1185">Reference proteome</keyword>
<sequence>REKSSPMLATRTRSLLALSFTPIRTVQFRLASPHKIKRLAMWSHWVREEARERRMIGRIDPLLVEGGEW</sequence>
<reference evidence="1 2" key="1">
    <citation type="submission" date="2024-01" db="EMBL/GenBank/DDBJ databases">
        <authorList>
            <person name="Waweru B."/>
        </authorList>
    </citation>
    <scope>NUCLEOTIDE SEQUENCE [LARGE SCALE GENOMIC DNA]</scope>
</reference>
<feature type="non-terminal residue" evidence="1">
    <location>
        <position position="1"/>
    </location>
</feature>
<gene>
    <name evidence="1" type="ORF">DCAF_LOCUS6652</name>
</gene>